<keyword evidence="3" id="KW-1185">Reference proteome</keyword>
<feature type="domain" description="Epoxide hydrolase N-terminal" evidence="1">
    <location>
        <begin position="4"/>
        <end position="54"/>
    </location>
</feature>
<name>A0A6A4I7L5_9AGAR</name>
<accession>A0A6A4I7L5</accession>
<proteinExistence type="predicted"/>
<dbReference type="EMBL" id="ML769393">
    <property type="protein sequence ID" value="KAE9408002.1"/>
    <property type="molecule type" value="Genomic_DNA"/>
</dbReference>
<dbReference type="InterPro" id="IPR029058">
    <property type="entry name" value="AB_hydrolase_fold"/>
</dbReference>
<dbReference type="Gene3D" id="3.40.50.1820">
    <property type="entry name" value="alpha/beta hydrolase"/>
    <property type="match status" value="1"/>
</dbReference>
<dbReference type="SUPFAM" id="SSF53474">
    <property type="entry name" value="alpha/beta-Hydrolases"/>
    <property type="match status" value="1"/>
</dbReference>
<dbReference type="OrthoDB" id="7130006at2759"/>
<dbReference type="Proteomes" id="UP000799118">
    <property type="component" value="Unassembled WGS sequence"/>
</dbReference>
<protein>
    <recommendedName>
        <fullName evidence="1">Epoxide hydrolase N-terminal domain-containing protein</fullName>
    </recommendedName>
</protein>
<dbReference type="InterPro" id="IPR010497">
    <property type="entry name" value="Epoxide_hydro_N"/>
</dbReference>
<dbReference type="AlphaFoldDB" id="A0A6A4I7L5"/>
<sequence length="78" mass="9058">MSETPFRITIPDSKLAILQQKLEVITYPDKIENFGWKHGVPFADIKRLVAHWKDFPKDIDVDGFGKLNILMSPRKAKY</sequence>
<evidence type="ECO:0000259" key="1">
    <source>
        <dbReference type="Pfam" id="PF06441"/>
    </source>
</evidence>
<evidence type="ECO:0000313" key="3">
    <source>
        <dbReference type="Proteomes" id="UP000799118"/>
    </source>
</evidence>
<organism evidence="2 3">
    <name type="scientific">Gymnopus androsaceus JB14</name>
    <dbReference type="NCBI Taxonomy" id="1447944"/>
    <lineage>
        <taxon>Eukaryota</taxon>
        <taxon>Fungi</taxon>
        <taxon>Dikarya</taxon>
        <taxon>Basidiomycota</taxon>
        <taxon>Agaricomycotina</taxon>
        <taxon>Agaricomycetes</taxon>
        <taxon>Agaricomycetidae</taxon>
        <taxon>Agaricales</taxon>
        <taxon>Marasmiineae</taxon>
        <taxon>Omphalotaceae</taxon>
        <taxon>Gymnopus</taxon>
    </lineage>
</organism>
<reference evidence="2" key="1">
    <citation type="journal article" date="2019" name="Environ. Microbiol.">
        <title>Fungal ecological strategies reflected in gene transcription - a case study of two litter decomposers.</title>
        <authorList>
            <person name="Barbi F."/>
            <person name="Kohler A."/>
            <person name="Barry K."/>
            <person name="Baskaran P."/>
            <person name="Daum C."/>
            <person name="Fauchery L."/>
            <person name="Ihrmark K."/>
            <person name="Kuo A."/>
            <person name="LaButti K."/>
            <person name="Lipzen A."/>
            <person name="Morin E."/>
            <person name="Grigoriev I.V."/>
            <person name="Henrissat B."/>
            <person name="Lindahl B."/>
            <person name="Martin F."/>
        </authorList>
    </citation>
    <scope>NUCLEOTIDE SEQUENCE</scope>
    <source>
        <strain evidence="2">JB14</strain>
    </source>
</reference>
<dbReference type="Pfam" id="PF06441">
    <property type="entry name" value="EHN"/>
    <property type="match status" value="1"/>
</dbReference>
<evidence type="ECO:0000313" key="2">
    <source>
        <dbReference type="EMBL" id="KAE9408002.1"/>
    </source>
</evidence>
<gene>
    <name evidence="2" type="ORF">BT96DRAFT_986227</name>
</gene>